<accession>A0A5B7HX62</accession>
<reference evidence="2 3" key="1">
    <citation type="submission" date="2019-05" db="EMBL/GenBank/DDBJ databases">
        <title>Another draft genome of Portunus trituberculatus and its Hox gene families provides insights of decapod evolution.</title>
        <authorList>
            <person name="Jeong J.-H."/>
            <person name="Song I."/>
            <person name="Kim S."/>
            <person name="Choi T."/>
            <person name="Kim D."/>
            <person name="Ryu S."/>
            <person name="Kim W."/>
        </authorList>
    </citation>
    <scope>NUCLEOTIDE SEQUENCE [LARGE SCALE GENOMIC DNA]</scope>
    <source>
        <tissue evidence="2">Muscle</tissue>
    </source>
</reference>
<protein>
    <submittedName>
        <fullName evidence="2">Uncharacterized protein</fullName>
    </submittedName>
</protein>
<name>A0A5B7HX62_PORTR</name>
<dbReference type="EMBL" id="VSRR010038691">
    <property type="protein sequence ID" value="MPC74316.1"/>
    <property type="molecule type" value="Genomic_DNA"/>
</dbReference>
<dbReference type="AlphaFoldDB" id="A0A5B7HX62"/>
<evidence type="ECO:0000313" key="2">
    <source>
        <dbReference type="EMBL" id="MPC74316.1"/>
    </source>
</evidence>
<feature type="region of interest" description="Disordered" evidence="1">
    <location>
        <begin position="55"/>
        <end position="80"/>
    </location>
</feature>
<gene>
    <name evidence="2" type="ORF">E2C01_068673</name>
</gene>
<comment type="caution">
    <text evidence="2">The sequence shown here is derived from an EMBL/GenBank/DDBJ whole genome shotgun (WGS) entry which is preliminary data.</text>
</comment>
<sequence>MIRGRKIHVRKSKSRKETQARYLSKLVITMSMAIRDGRGGDWKGGECLARRHVRQRQGRRAVKAVSHPAASPPSRLTPAQ</sequence>
<organism evidence="2 3">
    <name type="scientific">Portunus trituberculatus</name>
    <name type="common">Swimming crab</name>
    <name type="synonym">Neptunus trituberculatus</name>
    <dbReference type="NCBI Taxonomy" id="210409"/>
    <lineage>
        <taxon>Eukaryota</taxon>
        <taxon>Metazoa</taxon>
        <taxon>Ecdysozoa</taxon>
        <taxon>Arthropoda</taxon>
        <taxon>Crustacea</taxon>
        <taxon>Multicrustacea</taxon>
        <taxon>Malacostraca</taxon>
        <taxon>Eumalacostraca</taxon>
        <taxon>Eucarida</taxon>
        <taxon>Decapoda</taxon>
        <taxon>Pleocyemata</taxon>
        <taxon>Brachyura</taxon>
        <taxon>Eubrachyura</taxon>
        <taxon>Portunoidea</taxon>
        <taxon>Portunidae</taxon>
        <taxon>Portuninae</taxon>
        <taxon>Portunus</taxon>
    </lineage>
</organism>
<dbReference type="Proteomes" id="UP000324222">
    <property type="component" value="Unassembled WGS sequence"/>
</dbReference>
<proteinExistence type="predicted"/>
<keyword evidence="3" id="KW-1185">Reference proteome</keyword>
<evidence type="ECO:0000256" key="1">
    <source>
        <dbReference type="SAM" id="MobiDB-lite"/>
    </source>
</evidence>
<evidence type="ECO:0000313" key="3">
    <source>
        <dbReference type="Proteomes" id="UP000324222"/>
    </source>
</evidence>